<dbReference type="AlphaFoldDB" id="A0A0E9WHN9"/>
<dbReference type="EMBL" id="GBXM01019472">
    <property type="protein sequence ID" value="JAH89105.1"/>
    <property type="molecule type" value="Transcribed_RNA"/>
</dbReference>
<name>A0A0E9WHN9_ANGAN</name>
<organism evidence="1">
    <name type="scientific">Anguilla anguilla</name>
    <name type="common">European freshwater eel</name>
    <name type="synonym">Muraena anguilla</name>
    <dbReference type="NCBI Taxonomy" id="7936"/>
    <lineage>
        <taxon>Eukaryota</taxon>
        <taxon>Metazoa</taxon>
        <taxon>Chordata</taxon>
        <taxon>Craniata</taxon>
        <taxon>Vertebrata</taxon>
        <taxon>Euteleostomi</taxon>
        <taxon>Actinopterygii</taxon>
        <taxon>Neopterygii</taxon>
        <taxon>Teleostei</taxon>
        <taxon>Anguilliformes</taxon>
        <taxon>Anguillidae</taxon>
        <taxon>Anguilla</taxon>
    </lineage>
</organism>
<evidence type="ECO:0000313" key="1">
    <source>
        <dbReference type="EMBL" id="JAH89105.1"/>
    </source>
</evidence>
<accession>A0A0E9WHN9</accession>
<sequence>MYESMCICVPLCAFWGWGKVRKWGTVNGAIMNNHVSLKNAHGKASL</sequence>
<reference evidence="1" key="1">
    <citation type="submission" date="2014-11" db="EMBL/GenBank/DDBJ databases">
        <authorList>
            <person name="Amaro Gonzalez C."/>
        </authorList>
    </citation>
    <scope>NUCLEOTIDE SEQUENCE</scope>
</reference>
<proteinExistence type="predicted"/>
<reference evidence="1" key="2">
    <citation type="journal article" date="2015" name="Fish Shellfish Immunol.">
        <title>Early steps in the European eel (Anguilla anguilla)-Vibrio vulnificus interaction in the gills: Role of the RtxA13 toxin.</title>
        <authorList>
            <person name="Callol A."/>
            <person name="Pajuelo D."/>
            <person name="Ebbesson L."/>
            <person name="Teles M."/>
            <person name="MacKenzie S."/>
            <person name="Amaro C."/>
        </authorList>
    </citation>
    <scope>NUCLEOTIDE SEQUENCE</scope>
</reference>
<protein>
    <submittedName>
        <fullName evidence="1">Uncharacterized protein</fullName>
    </submittedName>
</protein>